<dbReference type="KEGG" id="sbro:GQF42_02945"/>
<proteinExistence type="predicted"/>
<accession>A0A6I6MZA1</accession>
<dbReference type="EMBL" id="CP047020">
    <property type="protein sequence ID" value="QHA02387.1"/>
    <property type="molecule type" value="Genomic_DNA"/>
</dbReference>
<evidence type="ECO:0000313" key="3">
    <source>
        <dbReference type="Proteomes" id="UP000436138"/>
    </source>
</evidence>
<dbReference type="RefSeq" id="WP_158917331.1">
    <property type="nucleotide sequence ID" value="NZ_CP047020.1"/>
</dbReference>
<evidence type="ECO:0000313" key="2">
    <source>
        <dbReference type="EMBL" id="QHA02387.1"/>
    </source>
</evidence>
<organism evidence="2 3">
    <name type="scientific">Streptomyces broussonetiae</name>
    <dbReference type="NCBI Taxonomy" id="2686304"/>
    <lineage>
        <taxon>Bacteria</taxon>
        <taxon>Bacillati</taxon>
        <taxon>Actinomycetota</taxon>
        <taxon>Actinomycetes</taxon>
        <taxon>Kitasatosporales</taxon>
        <taxon>Streptomycetaceae</taxon>
        <taxon>Streptomyces</taxon>
    </lineage>
</organism>
<dbReference type="AlphaFoldDB" id="A0A6I6MZA1"/>
<evidence type="ECO:0000256" key="1">
    <source>
        <dbReference type="SAM" id="SignalP"/>
    </source>
</evidence>
<feature type="chain" id="PRO_5039210853" evidence="1">
    <location>
        <begin position="26"/>
        <end position="87"/>
    </location>
</feature>
<keyword evidence="3" id="KW-1185">Reference proteome</keyword>
<gene>
    <name evidence="2" type="ORF">GQF42_02945</name>
</gene>
<protein>
    <submittedName>
        <fullName evidence="2">Uncharacterized protein</fullName>
    </submittedName>
</protein>
<name>A0A6I6MZA1_9ACTN</name>
<keyword evidence="1" id="KW-0732">Signal</keyword>
<sequence length="87" mass="8858">MKPKTRIVRLAAAGLLAACATTLFAGSASASAVGPGGGGGIELGVYTEPQCYYLGNQAVASGKYSTFSCAFDHLAGPNLEFDQLWVA</sequence>
<dbReference type="Proteomes" id="UP000436138">
    <property type="component" value="Chromosome"/>
</dbReference>
<reference evidence="2 3" key="1">
    <citation type="submission" date="2019-12" db="EMBL/GenBank/DDBJ databases">
        <title>Streptomyces sp. strain T44 isolated from rhizosphere soil of Broussonetia papyrifera.</title>
        <authorList>
            <person name="Mo P."/>
        </authorList>
    </citation>
    <scope>NUCLEOTIDE SEQUENCE [LARGE SCALE GENOMIC DNA]</scope>
    <source>
        <strain evidence="2 3">T44</strain>
    </source>
</reference>
<feature type="signal peptide" evidence="1">
    <location>
        <begin position="1"/>
        <end position="25"/>
    </location>
</feature>